<evidence type="ECO:0000313" key="1">
    <source>
        <dbReference type="EMBL" id="RDI55165.1"/>
    </source>
</evidence>
<organism evidence="1 2">
    <name type="scientific">Microvirga subterranea</name>
    <dbReference type="NCBI Taxonomy" id="186651"/>
    <lineage>
        <taxon>Bacteria</taxon>
        <taxon>Pseudomonadati</taxon>
        <taxon>Pseudomonadota</taxon>
        <taxon>Alphaproteobacteria</taxon>
        <taxon>Hyphomicrobiales</taxon>
        <taxon>Methylobacteriaceae</taxon>
        <taxon>Microvirga</taxon>
    </lineage>
</organism>
<dbReference type="PROSITE" id="PS51257">
    <property type="entry name" value="PROKAR_LIPOPROTEIN"/>
    <property type="match status" value="1"/>
</dbReference>
<evidence type="ECO:0000313" key="2">
    <source>
        <dbReference type="Proteomes" id="UP000254925"/>
    </source>
</evidence>
<evidence type="ECO:0008006" key="3">
    <source>
        <dbReference type="Google" id="ProtNLM"/>
    </source>
</evidence>
<accession>A0A370HDM9</accession>
<proteinExistence type="predicted"/>
<keyword evidence="2" id="KW-1185">Reference proteome</keyword>
<protein>
    <recommendedName>
        <fullName evidence="3">Lipoprotein</fullName>
    </recommendedName>
</protein>
<gene>
    <name evidence="1" type="ORF">DES45_110112</name>
</gene>
<name>A0A370HDM9_9HYPH</name>
<dbReference type="Proteomes" id="UP000254925">
    <property type="component" value="Unassembled WGS sequence"/>
</dbReference>
<dbReference type="EMBL" id="QQBB01000010">
    <property type="protein sequence ID" value="RDI55165.1"/>
    <property type="molecule type" value="Genomic_DNA"/>
</dbReference>
<reference evidence="1 2" key="1">
    <citation type="submission" date="2018-07" db="EMBL/GenBank/DDBJ databases">
        <title>Genomic Encyclopedia of Type Strains, Phase IV (KMG-IV): sequencing the most valuable type-strain genomes for metagenomic binning, comparative biology and taxonomic classification.</title>
        <authorList>
            <person name="Goeker M."/>
        </authorList>
    </citation>
    <scope>NUCLEOTIDE SEQUENCE [LARGE SCALE GENOMIC DNA]</scope>
    <source>
        <strain evidence="1 2">DSM 14364</strain>
    </source>
</reference>
<dbReference type="RefSeq" id="WP_114772257.1">
    <property type="nucleotide sequence ID" value="NZ_QQBB01000010.1"/>
</dbReference>
<comment type="caution">
    <text evidence="1">The sequence shown here is derived from an EMBL/GenBank/DDBJ whole genome shotgun (WGS) entry which is preliminary data.</text>
</comment>
<sequence>MSGELRRNARRTFALLGLTVLAGCGAPGEGGSTVGNMLAFAGPTVPPPVKQQVEDVYCPQVEIADGGSTMRSYAGGRVGDAAGLRSQVSISDLARECVGQPDGTVLVKVGVEGRALLGAGGGGGRFDVPVKIVVKRGDKVIANRLRRTAVSIPAGQAGANFAVVEEGIVVPAADASTFDIEVALAGR</sequence>
<dbReference type="AlphaFoldDB" id="A0A370HDM9"/>
<dbReference type="OrthoDB" id="7678486at2"/>